<gene>
    <name evidence="1" type="ORF">QOZ98_002502</name>
</gene>
<sequence length="31" mass="3385">MPAGFLCAEEKDEFVNNIVTKLWINAAAMGT</sequence>
<evidence type="ECO:0000313" key="2">
    <source>
        <dbReference type="Proteomes" id="UP001241988"/>
    </source>
</evidence>
<dbReference type="EMBL" id="JAUSWB010000006">
    <property type="protein sequence ID" value="MDQ0429674.1"/>
    <property type="molecule type" value="Genomic_DNA"/>
</dbReference>
<name>A0ABU0GWC2_9BACL</name>
<evidence type="ECO:0000313" key="1">
    <source>
        <dbReference type="EMBL" id="MDQ0429674.1"/>
    </source>
</evidence>
<keyword evidence="2" id="KW-1185">Reference proteome</keyword>
<protein>
    <submittedName>
        <fullName evidence="1">Uncharacterized protein</fullName>
    </submittedName>
</protein>
<proteinExistence type="predicted"/>
<dbReference type="Proteomes" id="UP001241988">
    <property type="component" value="Unassembled WGS sequence"/>
</dbReference>
<comment type="caution">
    <text evidence="1">The sequence shown here is derived from an EMBL/GenBank/DDBJ whole genome shotgun (WGS) entry which is preliminary data.</text>
</comment>
<accession>A0ABU0GWC2</accession>
<reference evidence="1 2" key="1">
    <citation type="submission" date="2023-07" db="EMBL/GenBank/DDBJ databases">
        <title>Genomic Encyclopedia of Type Strains, Phase IV (KMG-IV): sequencing the most valuable type-strain genomes for metagenomic binning, comparative biology and taxonomic classification.</title>
        <authorList>
            <person name="Goeker M."/>
        </authorList>
    </citation>
    <scope>NUCLEOTIDE SEQUENCE [LARGE SCALE GENOMIC DNA]</scope>
    <source>
        <strain evidence="1 2">DSM 16419</strain>
    </source>
</reference>
<organism evidence="1 2">
    <name type="scientific">Planomicrobium stackebrandtii</name>
    <dbReference type="NCBI Taxonomy" id="253160"/>
    <lineage>
        <taxon>Bacteria</taxon>
        <taxon>Bacillati</taxon>
        <taxon>Bacillota</taxon>
        <taxon>Bacilli</taxon>
        <taxon>Bacillales</taxon>
        <taxon>Caryophanaceae</taxon>
        <taxon>Planomicrobium</taxon>
    </lineage>
</organism>